<dbReference type="EMBL" id="JAVDTR010000020">
    <property type="protein sequence ID" value="MDR6726847.1"/>
    <property type="molecule type" value="Genomic_DNA"/>
</dbReference>
<organism evidence="3 4">
    <name type="scientific">Paenibacillus amylolyticus</name>
    <dbReference type="NCBI Taxonomy" id="1451"/>
    <lineage>
        <taxon>Bacteria</taxon>
        <taxon>Bacillati</taxon>
        <taxon>Bacillota</taxon>
        <taxon>Bacilli</taxon>
        <taxon>Bacillales</taxon>
        <taxon>Paenibacillaceae</taxon>
        <taxon>Paenibacillus</taxon>
    </lineage>
</organism>
<protein>
    <recommendedName>
        <fullName evidence="5">Phage capsid protein</fullName>
    </recommendedName>
</protein>
<keyword evidence="2" id="KW-0472">Membrane</keyword>
<feature type="transmembrane region" description="Helical" evidence="2">
    <location>
        <begin position="46"/>
        <end position="68"/>
    </location>
</feature>
<accession>A0AAP5LPG9</accession>
<evidence type="ECO:0000313" key="3">
    <source>
        <dbReference type="EMBL" id="MDR6726847.1"/>
    </source>
</evidence>
<dbReference type="RefSeq" id="WP_056697239.1">
    <property type="nucleotide sequence ID" value="NZ_JAVDTR010000020.1"/>
</dbReference>
<sequence length="69" mass="7674">MTNQESPQRERERLAREELKNNPTGTMKDAYDRATIGNLGELVSTLGWKGIGIIILIILVGVAVKSIFF</sequence>
<evidence type="ECO:0008006" key="5">
    <source>
        <dbReference type="Google" id="ProtNLM"/>
    </source>
</evidence>
<feature type="compositionally biased region" description="Basic and acidic residues" evidence="1">
    <location>
        <begin position="7"/>
        <end position="20"/>
    </location>
</feature>
<reference evidence="3" key="1">
    <citation type="submission" date="2023-07" db="EMBL/GenBank/DDBJ databases">
        <title>Sorghum-associated microbial communities from plants grown in Nebraska, USA.</title>
        <authorList>
            <person name="Schachtman D."/>
        </authorList>
    </citation>
    <scope>NUCLEOTIDE SEQUENCE</scope>
    <source>
        <strain evidence="3">BE80</strain>
    </source>
</reference>
<evidence type="ECO:0000313" key="4">
    <source>
        <dbReference type="Proteomes" id="UP001254832"/>
    </source>
</evidence>
<dbReference type="Pfam" id="PF19893">
    <property type="entry name" value="DUF6366"/>
    <property type="match status" value="1"/>
</dbReference>
<feature type="region of interest" description="Disordered" evidence="1">
    <location>
        <begin position="1"/>
        <end position="27"/>
    </location>
</feature>
<dbReference type="InterPro" id="IPR045946">
    <property type="entry name" value="DUF6366"/>
</dbReference>
<comment type="caution">
    <text evidence="3">The sequence shown here is derived from an EMBL/GenBank/DDBJ whole genome shotgun (WGS) entry which is preliminary data.</text>
</comment>
<gene>
    <name evidence="3" type="ORF">J2W91_005371</name>
</gene>
<name>A0AAP5LPG9_PAEAM</name>
<keyword evidence="2" id="KW-0812">Transmembrane</keyword>
<evidence type="ECO:0000256" key="1">
    <source>
        <dbReference type="SAM" id="MobiDB-lite"/>
    </source>
</evidence>
<dbReference type="Proteomes" id="UP001254832">
    <property type="component" value="Unassembled WGS sequence"/>
</dbReference>
<evidence type="ECO:0000256" key="2">
    <source>
        <dbReference type="SAM" id="Phobius"/>
    </source>
</evidence>
<dbReference type="AlphaFoldDB" id="A0AAP5LPG9"/>
<keyword evidence="2" id="KW-1133">Transmembrane helix</keyword>
<proteinExistence type="predicted"/>